<name>A0A4U0TIV6_9PEZI</name>
<feature type="compositionally biased region" description="Low complexity" evidence="2">
    <location>
        <begin position="229"/>
        <end position="245"/>
    </location>
</feature>
<gene>
    <name evidence="4" type="ORF">B0A50_08810</name>
</gene>
<dbReference type="PANTHER" id="PTHR21601:SF0">
    <property type="entry name" value="PROTEIN SPA2-RELATED"/>
    <property type="match status" value="1"/>
</dbReference>
<dbReference type="Proteomes" id="UP000308549">
    <property type="component" value="Unassembled WGS sequence"/>
</dbReference>
<evidence type="ECO:0000259" key="3">
    <source>
        <dbReference type="SMART" id="SM00555"/>
    </source>
</evidence>
<dbReference type="GO" id="GO:1902716">
    <property type="term" value="C:cell cortex of growing cell tip"/>
    <property type="evidence" value="ECO:0007669"/>
    <property type="project" value="TreeGrafter"/>
</dbReference>
<feature type="region of interest" description="Disordered" evidence="2">
    <location>
        <begin position="1"/>
        <end position="105"/>
    </location>
</feature>
<evidence type="ECO:0000256" key="2">
    <source>
        <dbReference type="SAM" id="MobiDB-lite"/>
    </source>
</evidence>
<feature type="compositionally biased region" description="Low complexity" evidence="2">
    <location>
        <begin position="832"/>
        <end position="861"/>
    </location>
</feature>
<dbReference type="OrthoDB" id="5588096at2759"/>
<feature type="compositionally biased region" description="Polar residues" evidence="2">
    <location>
        <begin position="313"/>
        <end position="325"/>
    </location>
</feature>
<feature type="compositionally biased region" description="Pro residues" evidence="2">
    <location>
        <begin position="1"/>
        <end position="14"/>
    </location>
</feature>
<feature type="compositionally biased region" description="Pro residues" evidence="2">
    <location>
        <begin position="246"/>
        <end position="275"/>
    </location>
</feature>
<feature type="compositionally biased region" description="Low complexity" evidence="2">
    <location>
        <begin position="15"/>
        <end position="24"/>
    </location>
</feature>
<feature type="compositionally biased region" description="Basic and acidic residues" evidence="2">
    <location>
        <begin position="342"/>
        <end position="353"/>
    </location>
</feature>
<reference evidence="4 5" key="1">
    <citation type="submission" date="2017-03" db="EMBL/GenBank/DDBJ databases">
        <title>Genomes of endolithic fungi from Antarctica.</title>
        <authorList>
            <person name="Coleine C."/>
            <person name="Masonjones S."/>
            <person name="Stajich J.E."/>
        </authorList>
    </citation>
    <scope>NUCLEOTIDE SEQUENCE [LARGE SCALE GENOMIC DNA]</scope>
    <source>
        <strain evidence="4 5">CCFEE 6315</strain>
    </source>
</reference>
<sequence length="928" mass="101681">MNRPPPVGPPPFSPPSMTSSDSFSGYSGGPYGAARPLPQASPPGSNHPSSSTASTEISRPSVSGSSFNRPPSSASSVARSSDGRMGFGGPPSRDSGRSTFKPDMEDSLNRHYHVLKGFLSSSLRDEKGNIRPNKARDKLLKLSVTQFMELSTDVYDELVRREDERAGRMPNVPRYLPPKQNFHPKRNQARQKLSTLPMERFRQLATDVFYELERRIPRFAGNDIDRPMSASSNRSRAQSRAGMRPMPGPPGAYRGPPPGPGRPPMGPNGMPPPNAPYQSFRPASPGLGGPMPGTRPPTGSSDSSSFGRPLPKTFQSNTIVPNKSTMIEDDDGDEGETEDAFELDKPLSADSNDRLISPGAGSAEDKEKILAQEADIAELREKLERVEGSSLDKEQELSALRACLEEKENHLQRVRSSGQDREEGLSDERNEWYRLREELEQKHLDAQTLNENLQRELEQLRLSNEENANGLRSAHEVELESVRTELDNSHRTTISDLRAQLDNVQDQTGTLHRQLQAHQAENQELRAQLEGAQHVQKTSRRGNQDSERRIELLETQLANQEKLTNEVRDEAMVYLREMRDLSRQNDRAIEEEERLATRVTHLEREIDTWRQRYAKIKAQNKSLRASTMGLNLETAFDSGSLTRKEGIMHENGLVRDVDVTRFQTSVDELLKVARQSATEPMLENVKNVIISVQAIASAVAVEGYPTPSPSPMSPDSGPRTSAMDSVAKLKARVTGTANSLITATKQHSASMGLSPVALLDAAASNLTAAIVELIKAVGIKPSPKHELHSDFEPEDLTLHHHRMESLYDDRLSPAENSFPIVPAAAMHHALHSPSVSSSAPLSSPGAQPQPQQQPTSPASSPASPPSDPAPKPAPLNVGRSNTAKKTNGWFGVWGRKTSGDETPTTPATPGLDGVVHANGKAEEEEGVL</sequence>
<dbReference type="Pfam" id="PF23742">
    <property type="entry name" value="VBS_C3G9"/>
    <property type="match status" value="1"/>
</dbReference>
<feature type="compositionally biased region" description="Pro residues" evidence="2">
    <location>
        <begin position="862"/>
        <end position="873"/>
    </location>
</feature>
<accession>A0A4U0TIV6</accession>
<feature type="region of interest" description="Disordered" evidence="2">
    <location>
        <begin position="829"/>
        <end position="928"/>
    </location>
</feature>
<dbReference type="GO" id="GO:0005826">
    <property type="term" value="C:actomyosin contractile ring"/>
    <property type="evidence" value="ECO:0007669"/>
    <property type="project" value="TreeGrafter"/>
</dbReference>
<proteinExistence type="predicted"/>
<dbReference type="SMART" id="SM00555">
    <property type="entry name" value="GIT"/>
    <property type="match status" value="2"/>
</dbReference>
<comment type="caution">
    <text evidence="4">The sequence shown here is derived from an EMBL/GenBank/DDBJ whole genome shotgun (WGS) entry which is preliminary data.</text>
</comment>
<feature type="coiled-coil region" evidence="1">
    <location>
        <begin position="422"/>
        <end position="470"/>
    </location>
</feature>
<feature type="compositionally biased region" description="Basic and acidic residues" evidence="2">
    <location>
        <begin position="94"/>
        <end position="105"/>
    </location>
</feature>
<dbReference type="Gene3D" id="1.10.287.1490">
    <property type="match status" value="1"/>
</dbReference>
<evidence type="ECO:0000256" key="1">
    <source>
        <dbReference type="SAM" id="Coils"/>
    </source>
</evidence>
<protein>
    <recommendedName>
        <fullName evidence="3">GIT Spa2 homology (SHD) domain-containing protein</fullName>
    </recommendedName>
</protein>
<dbReference type="InterPro" id="IPR013724">
    <property type="entry name" value="GIT_SHD"/>
</dbReference>
<feature type="compositionally biased region" description="Low complexity" evidence="2">
    <location>
        <begin position="61"/>
        <end position="80"/>
    </location>
</feature>
<keyword evidence="1" id="KW-0175">Coiled coil</keyword>
<dbReference type="EMBL" id="NAJL01000113">
    <property type="protein sequence ID" value="TKA21666.1"/>
    <property type="molecule type" value="Genomic_DNA"/>
</dbReference>
<feature type="domain" description="GIT Spa2 homology (SHD)" evidence="3">
    <location>
        <begin position="135"/>
        <end position="165"/>
    </location>
</feature>
<evidence type="ECO:0000313" key="5">
    <source>
        <dbReference type="Proteomes" id="UP000308549"/>
    </source>
</evidence>
<feature type="coiled-coil region" evidence="1">
    <location>
        <begin position="515"/>
        <end position="626"/>
    </location>
</feature>
<dbReference type="Pfam" id="PF08518">
    <property type="entry name" value="GIT_SHD"/>
    <property type="match status" value="2"/>
</dbReference>
<dbReference type="PANTHER" id="PTHR21601">
    <property type="entry name" value="SPA2 PROTEIN"/>
    <property type="match status" value="1"/>
</dbReference>
<dbReference type="GO" id="GO:0005078">
    <property type="term" value="F:MAP-kinase scaffold activity"/>
    <property type="evidence" value="ECO:0007669"/>
    <property type="project" value="TreeGrafter"/>
</dbReference>
<feature type="compositionally biased region" description="Acidic residues" evidence="2">
    <location>
        <begin position="327"/>
        <end position="341"/>
    </location>
</feature>
<feature type="compositionally biased region" description="Polar residues" evidence="2">
    <location>
        <begin position="42"/>
        <end position="60"/>
    </location>
</feature>
<dbReference type="InterPro" id="IPR056439">
    <property type="entry name" value="VBS_C3G9"/>
</dbReference>
<dbReference type="InterPro" id="IPR039892">
    <property type="entry name" value="Spa2/Sph1"/>
</dbReference>
<keyword evidence="5" id="KW-1185">Reference proteome</keyword>
<evidence type="ECO:0000313" key="4">
    <source>
        <dbReference type="EMBL" id="TKA21666.1"/>
    </source>
</evidence>
<dbReference type="AlphaFoldDB" id="A0A4U0TIV6"/>
<feature type="domain" description="GIT Spa2 homology (SHD)" evidence="3">
    <location>
        <begin position="189"/>
        <end position="219"/>
    </location>
</feature>
<feature type="region of interest" description="Disordered" evidence="2">
    <location>
        <begin position="221"/>
        <end position="364"/>
    </location>
</feature>
<organism evidence="4 5">
    <name type="scientific">Salinomyces thailandicus</name>
    <dbReference type="NCBI Taxonomy" id="706561"/>
    <lineage>
        <taxon>Eukaryota</taxon>
        <taxon>Fungi</taxon>
        <taxon>Dikarya</taxon>
        <taxon>Ascomycota</taxon>
        <taxon>Pezizomycotina</taxon>
        <taxon>Dothideomycetes</taxon>
        <taxon>Dothideomycetidae</taxon>
        <taxon>Mycosphaerellales</taxon>
        <taxon>Teratosphaeriaceae</taxon>
        <taxon>Salinomyces</taxon>
    </lineage>
</organism>